<feature type="compositionally biased region" description="Polar residues" evidence="1">
    <location>
        <begin position="328"/>
        <end position="343"/>
    </location>
</feature>
<dbReference type="Proteomes" id="UP000000305">
    <property type="component" value="Unassembled WGS sequence"/>
</dbReference>
<feature type="region of interest" description="Disordered" evidence="1">
    <location>
        <begin position="281"/>
        <end position="305"/>
    </location>
</feature>
<feature type="compositionally biased region" description="Low complexity" evidence="1">
    <location>
        <begin position="581"/>
        <end position="612"/>
    </location>
</feature>
<evidence type="ECO:0000313" key="3">
    <source>
        <dbReference type="EMBL" id="EFX70932.1"/>
    </source>
</evidence>
<keyword evidence="4" id="KW-1185">Reference proteome</keyword>
<name>E9HB98_DAPPU</name>
<feature type="region of interest" description="Disordered" evidence="1">
    <location>
        <begin position="321"/>
        <end position="343"/>
    </location>
</feature>
<feature type="region of interest" description="Disordered" evidence="1">
    <location>
        <begin position="979"/>
        <end position="1004"/>
    </location>
</feature>
<protein>
    <submittedName>
        <fullName evidence="3">Uncharacterized protein</fullName>
    </submittedName>
</protein>
<feature type="compositionally biased region" description="Polar residues" evidence="1">
    <location>
        <begin position="293"/>
        <end position="302"/>
    </location>
</feature>
<feature type="compositionally biased region" description="Polar residues" evidence="1">
    <location>
        <begin position="241"/>
        <end position="251"/>
    </location>
</feature>
<gene>
    <name evidence="3" type="ORF">DAPPUDRAFT_327625</name>
</gene>
<feature type="compositionally biased region" description="Low complexity" evidence="1">
    <location>
        <begin position="630"/>
        <end position="640"/>
    </location>
</feature>
<evidence type="ECO:0000256" key="1">
    <source>
        <dbReference type="SAM" id="MobiDB-lite"/>
    </source>
</evidence>
<sequence>MIFLNLICYSLAVAVAAGGLVKVKDHDLNEYRLASKRYHRKIRSSKVGIELPFAGEQQTFVQQPDEHSTLHPGTTADEPVNSVAPNTSFLLDLPYPSHFLVSLQMLNLSLPFIETGIAVPEDPPTPEFDLNQVLKNRQYQSLTKPEENQGEAPVSLADQGDGSGGGRRAINRKRHRTPVRRLPKRSADVANANTIGKPVKFRSWNASNPSSVQRRQEFTSKLRSTTTPRPTFIKKFQAKQLNQRVNTTTKSNSHKRPPRPSPVNEYNTKDLPVTTSLLEQSFASPEQRESSDFNRPSVSGTSDRFVIHPADHPAQKIRMGGFRPIQPSRPSLSPNRLGPSASSDRFTRLNLREKLINDHSDQFIPIIPITRDTTTSATTETVDVRFDFPPPSRLRFISSSSTTSNPLPKPGRLTKYISQFHSSPSLKAPSEEITQIQKPETTANNEAGRDKVAPDSSSNEFLVFATTTTTPTTEFVPNLKFPSFELPSVNGSSSPTTLPPPLSIEELIKKFTGKDFVTDSTSDSSTPSPPQHPSPIEPKNTSSATTTVKSTLSTPELESLDDLEASLKQLLVITTSSTQIPSSSQSFIPIDAPTTSSPSTSTPSGSSSFTLPVLPPPSVSPVTEKTVFPQQETTTVQTTTTKETLFPSESEINKSAPHPSTVVNSSIQLETSTQPVSVQRGPLDVSSFDGPYNSGAGQHQGFNFQPSGYPQQQQQQQQFQSNNNFGGFSGGFGGGSSGDLIGGQQNPYYYGAGLFTGSGGQGQFSNNFQNGFDGTLHYSPTGPPVGESNAITQGLSLLASFGGSGGGQQFNFQPSSSNYQQPSGYQQSFNDFAHPASLQASSQIQATSSLPSQGFSSYSQGYPSFNLVQQQPQSYAQQPYQLSQQPQNFPSQQQQQQVYAPTQQQSYQLVGANPGSGNLIPVQVIQFQPQGAYQSSAGSAPAPENSGSTQVTINPSQFGTLLSSSVDASGLPARTASITSLSSSSTGTGSSSSGTNNLPAAKEKSIDSASSQLVEVHLKPVLHSIFADQEAESSQSVQLISVGPETDKFGPATDSLKTGARKSLYNRGLQSGYYP</sequence>
<feature type="region of interest" description="Disordered" evidence="1">
    <location>
        <begin position="809"/>
        <end position="828"/>
    </location>
</feature>
<feature type="compositionally biased region" description="Polar residues" evidence="1">
    <location>
        <begin position="945"/>
        <end position="954"/>
    </location>
</feature>
<accession>E9HB98</accession>
<reference evidence="3 4" key="1">
    <citation type="journal article" date="2011" name="Science">
        <title>The ecoresponsive genome of Daphnia pulex.</title>
        <authorList>
            <person name="Colbourne J.K."/>
            <person name="Pfrender M.E."/>
            <person name="Gilbert D."/>
            <person name="Thomas W.K."/>
            <person name="Tucker A."/>
            <person name="Oakley T.H."/>
            <person name="Tokishita S."/>
            <person name="Aerts A."/>
            <person name="Arnold G.J."/>
            <person name="Basu M.K."/>
            <person name="Bauer D.J."/>
            <person name="Caceres C.E."/>
            <person name="Carmel L."/>
            <person name="Casola C."/>
            <person name="Choi J.H."/>
            <person name="Detter J.C."/>
            <person name="Dong Q."/>
            <person name="Dusheyko S."/>
            <person name="Eads B.D."/>
            <person name="Frohlich T."/>
            <person name="Geiler-Samerotte K.A."/>
            <person name="Gerlach D."/>
            <person name="Hatcher P."/>
            <person name="Jogdeo S."/>
            <person name="Krijgsveld J."/>
            <person name="Kriventseva E.V."/>
            <person name="Kultz D."/>
            <person name="Laforsch C."/>
            <person name="Lindquist E."/>
            <person name="Lopez J."/>
            <person name="Manak J.R."/>
            <person name="Muller J."/>
            <person name="Pangilinan J."/>
            <person name="Patwardhan R.P."/>
            <person name="Pitluck S."/>
            <person name="Pritham E.J."/>
            <person name="Rechtsteiner A."/>
            <person name="Rho M."/>
            <person name="Rogozin I.B."/>
            <person name="Sakarya O."/>
            <person name="Salamov A."/>
            <person name="Schaack S."/>
            <person name="Shapiro H."/>
            <person name="Shiga Y."/>
            <person name="Skalitzky C."/>
            <person name="Smith Z."/>
            <person name="Souvorov A."/>
            <person name="Sung W."/>
            <person name="Tang Z."/>
            <person name="Tsuchiya D."/>
            <person name="Tu H."/>
            <person name="Vos H."/>
            <person name="Wang M."/>
            <person name="Wolf Y.I."/>
            <person name="Yamagata H."/>
            <person name="Yamada T."/>
            <person name="Ye Y."/>
            <person name="Shaw J.R."/>
            <person name="Andrews J."/>
            <person name="Crease T.J."/>
            <person name="Tang H."/>
            <person name="Lucas S.M."/>
            <person name="Robertson H.M."/>
            <person name="Bork P."/>
            <person name="Koonin E.V."/>
            <person name="Zdobnov E.M."/>
            <person name="Grigoriev I.V."/>
            <person name="Lynch M."/>
            <person name="Boore J.L."/>
        </authorList>
    </citation>
    <scope>NUCLEOTIDE SEQUENCE [LARGE SCALE GENOMIC DNA]</scope>
</reference>
<feature type="compositionally biased region" description="Low complexity" evidence="1">
    <location>
        <begin position="979"/>
        <end position="995"/>
    </location>
</feature>
<dbReference type="KEGG" id="dpx:DAPPUDRAFT_327625"/>
<feature type="region of interest" description="Disordered" evidence="1">
    <location>
        <begin position="696"/>
        <end position="731"/>
    </location>
</feature>
<feature type="region of interest" description="Disordered" evidence="1">
    <location>
        <begin position="581"/>
        <end position="640"/>
    </location>
</feature>
<feature type="region of interest" description="Disordered" evidence="1">
    <location>
        <begin position="200"/>
        <end position="227"/>
    </location>
</feature>
<proteinExistence type="predicted"/>
<dbReference type="HOGENOM" id="CLU_287037_0_0_1"/>
<feature type="compositionally biased region" description="Low complexity" evidence="1">
    <location>
        <begin position="703"/>
        <end position="726"/>
    </location>
</feature>
<feature type="region of interest" description="Disordered" evidence="1">
    <location>
        <begin position="241"/>
        <end position="269"/>
    </location>
</feature>
<evidence type="ECO:0000313" key="4">
    <source>
        <dbReference type="Proteomes" id="UP000000305"/>
    </source>
</evidence>
<feature type="region of interest" description="Disordered" evidence="1">
    <location>
        <begin position="516"/>
        <end position="557"/>
    </location>
</feature>
<feature type="compositionally biased region" description="Polar residues" evidence="1">
    <location>
        <begin position="539"/>
        <end position="554"/>
    </location>
</feature>
<keyword evidence="2" id="KW-0732">Signal</keyword>
<feature type="chain" id="PRO_5003241665" evidence="2">
    <location>
        <begin position="18"/>
        <end position="1075"/>
    </location>
</feature>
<feature type="compositionally biased region" description="Polar residues" evidence="1">
    <location>
        <begin position="204"/>
        <end position="213"/>
    </location>
</feature>
<dbReference type="EMBL" id="GL732615">
    <property type="protein sequence ID" value="EFX70932.1"/>
    <property type="molecule type" value="Genomic_DNA"/>
</dbReference>
<evidence type="ECO:0000256" key="2">
    <source>
        <dbReference type="SAM" id="SignalP"/>
    </source>
</evidence>
<feature type="signal peptide" evidence="2">
    <location>
        <begin position="1"/>
        <end position="17"/>
    </location>
</feature>
<dbReference type="AlphaFoldDB" id="E9HB98"/>
<feature type="region of interest" description="Disordered" evidence="1">
    <location>
        <begin position="876"/>
        <end position="895"/>
    </location>
</feature>
<dbReference type="InParanoid" id="E9HB98"/>
<feature type="compositionally biased region" description="Basic residues" evidence="1">
    <location>
        <begin position="169"/>
        <end position="180"/>
    </location>
</feature>
<dbReference type="OrthoDB" id="6368741at2759"/>
<feature type="region of interest" description="Disordered" evidence="1">
    <location>
        <begin position="933"/>
        <end position="954"/>
    </location>
</feature>
<feature type="region of interest" description="Disordered" evidence="1">
    <location>
        <begin position="143"/>
        <end position="180"/>
    </location>
</feature>
<feature type="compositionally biased region" description="Pro residues" evidence="1">
    <location>
        <begin position="527"/>
        <end position="536"/>
    </location>
</feature>
<organism evidence="3 4">
    <name type="scientific">Daphnia pulex</name>
    <name type="common">Water flea</name>
    <dbReference type="NCBI Taxonomy" id="6669"/>
    <lineage>
        <taxon>Eukaryota</taxon>
        <taxon>Metazoa</taxon>
        <taxon>Ecdysozoa</taxon>
        <taxon>Arthropoda</taxon>
        <taxon>Crustacea</taxon>
        <taxon>Branchiopoda</taxon>
        <taxon>Diplostraca</taxon>
        <taxon>Cladocera</taxon>
        <taxon>Anomopoda</taxon>
        <taxon>Daphniidae</taxon>
        <taxon>Daphnia</taxon>
    </lineage>
</organism>